<dbReference type="Proteomes" id="UP000503349">
    <property type="component" value="Chromosome 3"/>
</dbReference>
<keyword evidence="1" id="KW-0175">Coiled coil</keyword>
<feature type="coiled-coil region" evidence="1">
    <location>
        <begin position="153"/>
        <end position="212"/>
    </location>
</feature>
<dbReference type="AlphaFoldDB" id="A0A6G1PAZ7"/>
<reference evidence="2 3" key="1">
    <citation type="submission" date="2019-02" db="EMBL/GenBank/DDBJ databases">
        <title>Opniocepnalus argus genome.</title>
        <authorList>
            <person name="Zhou C."/>
            <person name="Xiao S."/>
        </authorList>
    </citation>
    <scope>NUCLEOTIDE SEQUENCE [LARGE SCALE GENOMIC DNA]</scope>
    <source>
        <strain evidence="2">OARG1902GOOAL</strain>
        <tissue evidence="2">Muscle</tissue>
    </source>
</reference>
<reference evidence="3" key="2">
    <citation type="submission" date="2019-02" db="EMBL/GenBank/DDBJ databases">
        <title>Opniocepnalus argus Var Kimnra genome.</title>
        <authorList>
            <person name="Zhou C."/>
            <person name="Xiao S."/>
        </authorList>
    </citation>
    <scope>NUCLEOTIDE SEQUENCE [LARGE SCALE GENOMIC DNA]</scope>
</reference>
<evidence type="ECO:0000313" key="3">
    <source>
        <dbReference type="Proteomes" id="UP000503349"/>
    </source>
</evidence>
<keyword evidence="3" id="KW-1185">Reference proteome</keyword>
<dbReference type="PANTHER" id="PTHR35347">
    <property type="entry name" value="COILED-COIL DOMAIN-CONTAINING PROTEIN 175"/>
    <property type="match status" value="1"/>
</dbReference>
<accession>A0A6G1PAZ7</accession>
<feature type="coiled-coil region" evidence="1">
    <location>
        <begin position="248"/>
        <end position="289"/>
    </location>
</feature>
<dbReference type="PANTHER" id="PTHR35347:SF1">
    <property type="entry name" value="COILED-COIL DOMAIN-CONTAINING PROTEIN 175"/>
    <property type="match status" value="1"/>
</dbReference>
<evidence type="ECO:0000313" key="2">
    <source>
        <dbReference type="EMBL" id="KAF3687208.1"/>
    </source>
</evidence>
<proteinExistence type="predicted"/>
<feature type="coiled-coil region" evidence="1">
    <location>
        <begin position="494"/>
        <end position="563"/>
    </location>
</feature>
<organism evidence="2 3">
    <name type="scientific">Channa argus</name>
    <name type="common">Northern snakehead</name>
    <name type="synonym">Ophicephalus argus</name>
    <dbReference type="NCBI Taxonomy" id="215402"/>
    <lineage>
        <taxon>Eukaryota</taxon>
        <taxon>Metazoa</taxon>
        <taxon>Chordata</taxon>
        <taxon>Craniata</taxon>
        <taxon>Vertebrata</taxon>
        <taxon>Euteleostomi</taxon>
        <taxon>Actinopterygii</taxon>
        <taxon>Neopterygii</taxon>
        <taxon>Teleostei</taxon>
        <taxon>Neoteleostei</taxon>
        <taxon>Acanthomorphata</taxon>
        <taxon>Anabantaria</taxon>
        <taxon>Anabantiformes</taxon>
        <taxon>Channoidei</taxon>
        <taxon>Channidae</taxon>
        <taxon>Channa</taxon>
    </lineage>
</organism>
<evidence type="ECO:0000256" key="1">
    <source>
        <dbReference type="SAM" id="Coils"/>
    </source>
</evidence>
<protein>
    <submittedName>
        <fullName evidence="2">Coiled-coil domain-containing protein 175</fullName>
    </submittedName>
</protein>
<dbReference type="EMBL" id="CM015714">
    <property type="protein sequence ID" value="KAF3687208.1"/>
    <property type="molecule type" value="Genomic_DNA"/>
</dbReference>
<dbReference type="InterPro" id="IPR038834">
    <property type="entry name" value="CCDC175"/>
</dbReference>
<name>A0A6G1PAZ7_CHAAH</name>
<sequence length="728" mass="85297">MVALEHLTELDKQLKEEGAQFGPEACLHLTEITAALSELEANRHATHERLEVETIENSKLRHQISNIRERMIQEIMADMAAARASNVEEIEQLQKALTTISQIQEATAKRDEELLNQNEALYPELEQVKSEHEKSVAVLNDQITLKYSLQMQLDQKQEQIEELNCCIAAAEKDKIKLEQKIALEREAFCAKKDNLSREVDETIVKIQQQKQAIKIRRKELEIVNNKKKLKQQCLQEVMTDMAKRKSSIQKLTLSKGAIERQLEEEMQKHRESRKQSAQLKKELFELEEAFSLTIKHLKEEITMVEDNIEAGHASRVLLVDLLPQIYEIFKKQHDEENEVRAEHVQISRQFARSKLQLEGGIASIVKHSTENKEMNKQIRELVEASTINKRVFNSNQEELCSNMDIEKKNISHFEEEKNRLSRLLEEAKKQQEKYLAKIMSDISNTRKRYEELRQEGATLQQRQPKSTDVELLMRHITKSEVEYREIESKHKEEIEQFMKEAEIITRSNEEKQRELEEKEEFLKGVEAKMNEEQTRYQRLSALISELRGRRSDLELSIKRLKEETSALLQPKEEKKIELKALRSSFMDMLDKQASELKAVEISIYDNKVELEQVNMENSRLHLCIRQMTDDISRARQNKERYWQEIQKFNEDINALSDSLQKAWREDILVTKDCQNSDGVLLLSISALLKYLKTRKHQLENVSTLLHQQMLDFSKRLGDKTVFQHHLVG</sequence>
<gene>
    <name evidence="2" type="ORF">EXN66_Car002880</name>
</gene>
<feature type="coiled-coil region" evidence="1">
    <location>
        <begin position="364"/>
        <end position="462"/>
    </location>
</feature>